<feature type="chain" id="PRO_5034554523" description="SGNH hydrolase-type esterase domain-containing protein" evidence="2">
    <location>
        <begin position="20"/>
        <end position="857"/>
    </location>
</feature>
<dbReference type="PANTHER" id="PTHR30383:SF31">
    <property type="entry name" value="SGNH HYDROLASE-TYPE ESTERASE DOMAIN-CONTAINING PROTEIN-RELATED"/>
    <property type="match status" value="1"/>
</dbReference>
<dbReference type="Pfam" id="PF13472">
    <property type="entry name" value="Lipase_GDSL_2"/>
    <property type="match status" value="1"/>
</dbReference>
<feature type="domain" description="SGNH hydrolase-type esterase" evidence="3">
    <location>
        <begin position="60"/>
        <end position="235"/>
    </location>
</feature>
<sequence length="857" mass="92373">MRLLNLCVAAFWIASTANALRNEHDKEPFIERTEEPSQENGQQKVKRGLSNNVTLRILTLGASIAYGYPSTSGNGFRNSVRNKLVWDGNPVNMVGTVKAGSMADNDFEAWGGFVISEVAAKAENSIKFQPNLVLLHVGTNDMIHNIDVVNAHNRLAILIDRLFATIPGVTILASTLLPTSVEPARGKIFNANLPAMIKSRQAAGKKILLVDMSSSFFSMADITADGIHPTDAGYEKMAAVWYQGISAASARKWLIAPTRTSFSDVVVGGNTCDKTAGNEVGPYQIDAGSGRNDGDYIHSAVAGGGYLGVGNPAPLGVNWADINGDGLDDYVYVSTNLNGGLGVALNTGNGIMGPYLRVTTSPGSCLRSGVRFADMTGDGRSDLCCLAANGDLNCWKNTIGSDARSPNWVSMGYLIRDKGFTQDYVRLADIDGDGRADYVGISQDGRISGWRNAAVDNSQPTAWTPFKGIASGLSSTYKPSRWRFADLNGDHKDDLLYVNENGRVETFINMRGLNAGLGPVWKFMGVTHSGASSPVNVTFGKIMGTGRADYAMISDNPSTGNVYATINKNMGKGGTAVRGDGTRYCDMTGSGSDDYIWISLMGEITVYGNNHQWGTWTQYGVVYNVNRSRREVYFADFDGNKRCDILLVDKTTGATMVLRNDFANGKFAFTNIGVVTGTATCKEGYGYDLHDLGVRWNDIDGDGRADFLCMQSNGQLYGYLNKGVNNMVNQGQIKHTEGKERKTLRLADINGDGRDDLVYVDLVDSTITAWSNEGATGQFGDDAAGTSSFRWVLKGQVSPATTTRGSCVEFANINGIGRADSLLIYPDTNQQFVKLNTCPSLTPVEPHLPTPPAMTYP</sequence>
<dbReference type="InterPro" id="IPR028994">
    <property type="entry name" value="Integrin_alpha_N"/>
</dbReference>
<dbReference type="Pfam" id="PF13517">
    <property type="entry name" value="FG-GAP_3"/>
    <property type="match status" value="3"/>
</dbReference>
<dbReference type="OrthoDB" id="3915838at2759"/>
<dbReference type="CDD" id="cd01833">
    <property type="entry name" value="XynB_like"/>
    <property type="match status" value="1"/>
</dbReference>
<dbReference type="InterPro" id="IPR051532">
    <property type="entry name" value="Ester_Hydrolysis_Enzymes"/>
</dbReference>
<dbReference type="Proteomes" id="UP000664132">
    <property type="component" value="Unassembled WGS sequence"/>
</dbReference>
<dbReference type="SUPFAM" id="SSF69318">
    <property type="entry name" value="Integrin alpha N-terminal domain"/>
    <property type="match status" value="2"/>
</dbReference>
<name>A0A8H7T245_9HELO</name>
<dbReference type="AlphaFoldDB" id="A0A8H7T245"/>
<accession>A0A8H7T245</accession>
<evidence type="ECO:0000256" key="2">
    <source>
        <dbReference type="SAM" id="SignalP"/>
    </source>
</evidence>
<dbReference type="GO" id="GO:0004622">
    <property type="term" value="F:phosphatidylcholine lysophospholipase activity"/>
    <property type="evidence" value="ECO:0007669"/>
    <property type="project" value="TreeGrafter"/>
</dbReference>
<evidence type="ECO:0000259" key="3">
    <source>
        <dbReference type="Pfam" id="PF13472"/>
    </source>
</evidence>
<gene>
    <name evidence="4" type="ORF">IFR04_013655</name>
</gene>
<keyword evidence="1 2" id="KW-0732">Signal</keyword>
<evidence type="ECO:0000256" key="1">
    <source>
        <dbReference type="ARBA" id="ARBA00022729"/>
    </source>
</evidence>
<reference evidence="4" key="1">
    <citation type="submission" date="2021-02" db="EMBL/GenBank/DDBJ databases">
        <title>Genome sequence Cadophora malorum strain M34.</title>
        <authorList>
            <person name="Stefanovic E."/>
            <person name="Vu D."/>
            <person name="Scully C."/>
            <person name="Dijksterhuis J."/>
            <person name="Roader J."/>
            <person name="Houbraken J."/>
        </authorList>
    </citation>
    <scope>NUCLEOTIDE SEQUENCE</scope>
    <source>
        <strain evidence="4">M34</strain>
    </source>
</reference>
<dbReference type="EMBL" id="JAFJYH010000328">
    <property type="protein sequence ID" value="KAG4413190.1"/>
    <property type="molecule type" value="Genomic_DNA"/>
</dbReference>
<dbReference type="InterPro" id="IPR036514">
    <property type="entry name" value="SGNH_hydro_sf"/>
</dbReference>
<proteinExistence type="predicted"/>
<organism evidence="4 5">
    <name type="scientific">Cadophora malorum</name>
    <dbReference type="NCBI Taxonomy" id="108018"/>
    <lineage>
        <taxon>Eukaryota</taxon>
        <taxon>Fungi</taxon>
        <taxon>Dikarya</taxon>
        <taxon>Ascomycota</taxon>
        <taxon>Pezizomycotina</taxon>
        <taxon>Leotiomycetes</taxon>
        <taxon>Helotiales</taxon>
        <taxon>Ploettnerulaceae</taxon>
        <taxon>Cadophora</taxon>
    </lineage>
</organism>
<dbReference type="Gene3D" id="3.40.50.1110">
    <property type="entry name" value="SGNH hydrolase"/>
    <property type="match status" value="1"/>
</dbReference>
<keyword evidence="5" id="KW-1185">Reference proteome</keyword>
<feature type="signal peptide" evidence="2">
    <location>
        <begin position="1"/>
        <end position="19"/>
    </location>
</feature>
<evidence type="ECO:0000313" key="5">
    <source>
        <dbReference type="Proteomes" id="UP000664132"/>
    </source>
</evidence>
<comment type="caution">
    <text evidence="4">The sequence shown here is derived from an EMBL/GenBank/DDBJ whole genome shotgun (WGS) entry which is preliminary data.</text>
</comment>
<evidence type="ECO:0000313" key="4">
    <source>
        <dbReference type="EMBL" id="KAG4413190.1"/>
    </source>
</evidence>
<dbReference type="SUPFAM" id="SSF52266">
    <property type="entry name" value="SGNH hydrolase"/>
    <property type="match status" value="1"/>
</dbReference>
<protein>
    <recommendedName>
        <fullName evidence="3">SGNH hydrolase-type esterase domain-containing protein</fullName>
    </recommendedName>
</protein>
<dbReference type="PANTHER" id="PTHR30383">
    <property type="entry name" value="THIOESTERASE 1/PROTEASE 1/LYSOPHOSPHOLIPASE L1"/>
    <property type="match status" value="1"/>
</dbReference>
<dbReference type="InterPro" id="IPR013517">
    <property type="entry name" value="FG-GAP"/>
</dbReference>
<dbReference type="InterPro" id="IPR013830">
    <property type="entry name" value="SGNH_hydro"/>
</dbReference>